<evidence type="ECO:0000313" key="3">
    <source>
        <dbReference type="Proteomes" id="UP000184290"/>
    </source>
</evidence>
<evidence type="ECO:0000256" key="1">
    <source>
        <dbReference type="SAM" id="SignalP"/>
    </source>
</evidence>
<evidence type="ECO:0000313" key="2">
    <source>
        <dbReference type="EMBL" id="SHJ73581.1"/>
    </source>
</evidence>
<comment type="caution">
    <text evidence="2">The sequence shown here is derived from an EMBL/GenBank/DDBJ whole genome shotgun (WGS) entry which is preliminary data.</text>
</comment>
<protein>
    <submittedName>
        <fullName evidence="2">Predicted transglutaminase-like cysteine proteinase</fullName>
    </submittedName>
</protein>
<dbReference type="InterPro" id="IPR010319">
    <property type="entry name" value="Transglutaminase-like_Cys_pept"/>
</dbReference>
<dbReference type="PANTHER" id="PTHR39327">
    <property type="match status" value="1"/>
</dbReference>
<dbReference type="EMBL" id="FQZC01000004">
    <property type="protein sequence ID" value="SHJ73581.1"/>
    <property type="molecule type" value="Genomic_DNA"/>
</dbReference>
<organism evidence="2 3">
    <name type="scientific">Aureimonas altamirensis DSM 21988</name>
    <dbReference type="NCBI Taxonomy" id="1121026"/>
    <lineage>
        <taxon>Bacteria</taxon>
        <taxon>Pseudomonadati</taxon>
        <taxon>Pseudomonadota</taxon>
        <taxon>Alphaproteobacteria</taxon>
        <taxon>Hyphomicrobiales</taxon>
        <taxon>Aurantimonadaceae</taxon>
        <taxon>Aureimonas</taxon>
    </lineage>
</organism>
<dbReference type="Proteomes" id="UP000184290">
    <property type="component" value="Unassembled WGS sequence"/>
</dbReference>
<reference evidence="2 3" key="1">
    <citation type="submission" date="2016-11" db="EMBL/GenBank/DDBJ databases">
        <authorList>
            <person name="Varghese N."/>
            <person name="Submissions S."/>
        </authorList>
    </citation>
    <scope>NUCLEOTIDE SEQUENCE [LARGE SCALE GENOMIC DNA]</scope>
    <source>
        <strain evidence="2 3">DSM 21988</strain>
    </source>
</reference>
<gene>
    <name evidence="2" type="ORF">SAMN02745911_3160</name>
</gene>
<keyword evidence="1" id="KW-0732">Signal</keyword>
<dbReference type="Gene3D" id="3.10.620.30">
    <property type="match status" value="1"/>
</dbReference>
<dbReference type="PANTHER" id="PTHR39327:SF1">
    <property type="entry name" value="BLR5470 PROTEIN"/>
    <property type="match status" value="1"/>
</dbReference>
<dbReference type="RefSeq" id="WP_060608686.1">
    <property type="nucleotide sequence ID" value="NZ_FQZC01000004.1"/>
</dbReference>
<keyword evidence="3" id="KW-1185">Reference proteome</keyword>
<sequence>MGRLRALLAIAIASTLCAGAILPAQARQLFMPLAGPTSQPIGHFDYCRREPQECRPHARPVPGPPALSPGLLHLVAGINRQVNADIEPASDWAMHGQEEYWSIPVNRGDCEDYALLKRDRLVEAGLPASSLLMTVVRKPNGEGHAVLTLTTRAGDFVLDNLDARVRSWGDTPYTYLKRQDAADPGRWVRVEGDSPVRLASGRDARVVPAALR</sequence>
<feature type="signal peptide" evidence="1">
    <location>
        <begin position="1"/>
        <end position="26"/>
    </location>
</feature>
<accession>A0ABY1IP44</accession>
<proteinExistence type="predicted"/>
<feature type="chain" id="PRO_5045777903" evidence="1">
    <location>
        <begin position="27"/>
        <end position="212"/>
    </location>
</feature>
<dbReference type="Pfam" id="PF06035">
    <property type="entry name" value="Peptidase_C93"/>
    <property type="match status" value="1"/>
</dbReference>
<name>A0ABY1IP44_9HYPH</name>